<reference evidence="1" key="1">
    <citation type="submission" date="2014-11" db="EMBL/GenBank/DDBJ databases">
        <authorList>
            <person name="Amaro Gonzalez C."/>
        </authorList>
    </citation>
    <scope>NUCLEOTIDE SEQUENCE</scope>
</reference>
<evidence type="ECO:0000313" key="1">
    <source>
        <dbReference type="EMBL" id="JAH39470.1"/>
    </source>
</evidence>
<protein>
    <submittedName>
        <fullName evidence="1">Uncharacterized protein</fullName>
    </submittedName>
</protein>
<proteinExistence type="predicted"/>
<sequence>MPYSSTRMENASE</sequence>
<dbReference type="EMBL" id="GBXM01069107">
    <property type="protein sequence ID" value="JAH39470.1"/>
    <property type="molecule type" value="Transcribed_RNA"/>
</dbReference>
<organism evidence="1">
    <name type="scientific">Anguilla anguilla</name>
    <name type="common">European freshwater eel</name>
    <name type="synonym">Muraena anguilla</name>
    <dbReference type="NCBI Taxonomy" id="7936"/>
    <lineage>
        <taxon>Eukaryota</taxon>
        <taxon>Metazoa</taxon>
        <taxon>Chordata</taxon>
        <taxon>Craniata</taxon>
        <taxon>Vertebrata</taxon>
        <taxon>Euteleostomi</taxon>
        <taxon>Actinopterygii</taxon>
        <taxon>Neopterygii</taxon>
        <taxon>Teleostei</taxon>
        <taxon>Anguilliformes</taxon>
        <taxon>Anguillidae</taxon>
        <taxon>Anguilla</taxon>
    </lineage>
</organism>
<reference evidence="1" key="2">
    <citation type="journal article" date="2015" name="Fish Shellfish Immunol.">
        <title>Early steps in the European eel (Anguilla anguilla)-Vibrio vulnificus interaction in the gills: Role of the RtxA13 toxin.</title>
        <authorList>
            <person name="Callol A."/>
            <person name="Pajuelo D."/>
            <person name="Ebbesson L."/>
            <person name="Teles M."/>
            <person name="MacKenzie S."/>
            <person name="Amaro C."/>
        </authorList>
    </citation>
    <scope>NUCLEOTIDE SEQUENCE</scope>
</reference>
<name>A0A0E9SFL5_ANGAN</name>
<accession>A0A0E9SFL5</accession>